<dbReference type="PROSITE" id="PS50835">
    <property type="entry name" value="IG_LIKE"/>
    <property type="match status" value="3"/>
</dbReference>
<accession>A0AAD9J2N7</accession>
<dbReference type="EMBL" id="JAODUP010000672">
    <property type="protein sequence ID" value="KAK2145576.1"/>
    <property type="molecule type" value="Genomic_DNA"/>
</dbReference>
<dbReference type="InterPro" id="IPR003599">
    <property type="entry name" value="Ig_sub"/>
</dbReference>
<evidence type="ECO:0000256" key="1">
    <source>
        <dbReference type="ARBA" id="ARBA00004479"/>
    </source>
</evidence>
<organism evidence="8 9">
    <name type="scientific">Paralvinella palmiformis</name>
    <dbReference type="NCBI Taxonomy" id="53620"/>
    <lineage>
        <taxon>Eukaryota</taxon>
        <taxon>Metazoa</taxon>
        <taxon>Spiralia</taxon>
        <taxon>Lophotrochozoa</taxon>
        <taxon>Annelida</taxon>
        <taxon>Polychaeta</taxon>
        <taxon>Sedentaria</taxon>
        <taxon>Canalipalpata</taxon>
        <taxon>Terebellida</taxon>
        <taxon>Terebelliformia</taxon>
        <taxon>Alvinellidae</taxon>
        <taxon>Paralvinella</taxon>
    </lineage>
</organism>
<dbReference type="Pfam" id="PF07714">
    <property type="entry name" value="PK_Tyr_Ser-Thr"/>
    <property type="match status" value="1"/>
</dbReference>
<proteinExistence type="predicted"/>
<keyword evidence="6" id="KW-1133">Transmembrane helix</keyword>
<dbReference type="GO" id="GO:0005911">
    <property type="term" value="C:cell-cell junction"/>
    <property type="evidence" value="ECO:0007669"/>
    <property type="project" value="TreeGrafter"/>
</dbReference>
<sequence>MMVSTLRANISIQIYGPARWCRLDPPNYIRNIPIGRATTFTVWITALPLPREDEWHWKFYPNNLSDSPITDASHVHLTVSGHMAVLSIRDISIKDYGKYAIWTNNKYGGWQDGNLFFSLLPKGPARWCRLDPPNDIRNIPIGRATTFTVWIIALPLPREDEWHWKFYPNNSSHIPIRDLGDVHLTVSVGVAVLVIRNVTIHHYGNYSIWTRNRYGGWKDGDLLFRLVPKDRPKLRLGDHLTEPLLPGTDLKLTCIAEGEVHPIIFTWINLTAPGRTNLGCSEKNDTHCLLRLAHLDILHSATYQCVADNGAIGSPVVINKTIIVNGAPRWHRLNPADRIRQIPIGNATNFMVWIIARPLPREAEWHWKFYPNNSSHIPIRDLGDVHLTFSVGVAVLVIRNVTIHHYGNYSIWTRNRYGGWKDGDLLFRLVPKDRPKLRLGDHLTEPLLPGTDLKLTCIAEGEVHPIIFTWINLTAPGRTNLGCSEKNDTHCLLRLAHLDILHSATYQCVADNGAIGSPVVINKTIIVNDRPKLRLGDHLTEPLLPGTDLKLTCIAEGEVHPIIFTWINLTAPGRTNLGCSEKNDTHCLLRLAHLDILHSATYQCVADNGAIGSPVVINKTIIVNEVLIKENASAAKNEDSKQNTTCIDENRINPFCTNLIDRIVPELPSLGNRTNFTIWVISQQLLKQGLWHWNFVQSNFSEVQATSIDHVYLEQYDDVAGFNTSNLTHNENENYFTWIENMYVGWSEELPRFNITLKEVGIGESNRRSFPSSFNRIKLAAPRMFGPLCRQRNDSEYLFVLDDLDILHSDVYQCVADNGSRTSLAFVHGPVRWYRLDPPDHIRQVPPGKATNFTIWIVARPLPDEDNWHWKFSPRNTTDMPLRKPSHVNLRVYDNMATLNIENVTAEHHGYYYIWTQNKYGGWGEEELRFTLTTTHTNDLDIRLKPYSVNIPELFADRIKVTLTFINEIRQRYIIQYTDLTTGAVREQIGTTSDGHVIIYDITDGIEPETKYQLLIYPVNGPPDVATDVIDVGTPAIDTIKINPRVTIEAQKAIVHVTLTSSGQPITHIKITNCVKWTDKCVTSNVTVPVFAIGKAKVRKNPQVFEIKVPLADPDAKVLSFSISKYHHDSLLTAEPYEVDIINHSNKNKPVPSLLLAIFVGIIFVVIVAMLLKEWNKARQPNYFMSSDVVLDSLILDGTYYQVWQGSVTDKTNVPHQVIIKKDKERSNVHTIFMISQGKNLTKLIDNNFIIGCLGMIQDGKSLVMEVATHGDLKQYLKTKGNANKNSSNSTYCPTFEMSLINQITEGVLAVQTLNPPCLFYCLCASNVLLFDNNKCKLSGFASDKVVRQREEWEEKQRVK</sequence>
<keyword evidence="3" id="KW-1015">Disulfide bond</keyword>
<gene>
    <name evidence="8" type="ORF">LSH36_672g01024</name>
</gene>
<dbReference type="InterPro" id="IPR001245">
    <property type="entry name" value="Ser-Thr/Tyr_kinase_cat_dom"/>
</dbReference>
<comment type="subcellular location">
    <subcellularLocation>
        <location evidence="1">Membrane</location>
        <topology evidence="1">Single-pass type I membrane protein</topology>
    </subcellularLocation>
</comment>
<feature type="domain" description="Ig-like" evidence="7">
    <location>
        <begin position="531"/>
        <end position="622"/>
    </location>
</feature>
<keyword evidence="9" id="KW-1185">Reference proteome</keyword>
<dbReference type="InterPro" id="IPR007110">
    <property type="entry name" value="Ig-like_dom"/>
</dbReference>
<dbReference type="InterPro" id="IPR003598">
    <property type="entry name" value="Ig_sub2"/>
</dbReference>
<name>A0AAD9J2N7_9ANNE</name>
<evidence type="ECO:0000256" key="4">
    <source>
        <dbReference type="ARBA" id="ARBA00023180"/>
    </source>
</evidence>
<protein>
    <recommendedName>
        <fullName evidence="7">Ig-like domain-containing protein</fullName>
    </recommendedName>
</protein>
<keyword evidence="6" id="KW-0812">Transmembrane</keyword>
<dbReference type="InterPro" id="IPR011009">
    <property type="entry name" value="Kinase-like_dom_sf"/>
</dbReference>
<feature type="transmembrane region" description="Helical" evidence="6">
    <location>
        <begin position="1154"/>
        <end position="1172"/>
    </location>
</feature>
<dbReference type="InterPro" id="IPR051275">
    <property type="entry name" value="Cell_adhesion_signaling"/>
</dbReference>
<dbReference type="Gene3D" id="1.10.510.10">
    <property type="entry name" value="Transferase(Phosphotransferase) domain 1"/>
    <property type="match status" value="1"/>
</dbReference>
<evidence type="ECO:0000313" key="8">
    <source>
        <dbReference type="EMBL" id="KAK2145576.1"/>
    </source>
</evidence>
<evidence type="ECO:0000256" key="6">
    <source>
        <dbReference type="SAM" id="Phobius"/>
    </source>
</evidence>
<dbReference type="PANTHER" id="PTHR11640">
    <property type="entry name" value="NEPHRIN"/>
    <property type="match status" value="1"/>
</dbReference>
<evidence type="ECO:0000256" key="2">
    <source>
        <dbReference type="ARBA" id="ARBA00023136"/>
    </source>
</evidence>
<dbReference type="Gene3D" id="2.60.40.10">
    <property type="entry name" value="Immunoglobulins"/>
    <property type="match status" value="2"/>
</dbReference>
<evidence type="ECO:0000259" key="7">
    <source>
        <dbReference type="PROSITE" id="PS50835"/>
    </source>
</evidence>
<dbReference type="SMART" id="SM00409">
    <property type="entry name" value="IG"/>
    <property type="match status" value="4"/>
</dbReference>
<dbReference type="GO" id="GO:0005886">
    <property type="term" value="C:plasma membrane"/>
    <property type="evidence" value="ECO:0007669"/>
    <property type="project" value="TreeGrafter"/>
</dbReference>
<keyword evidence="2 6" id="KW-0472">Membrane</keyword>
<evidence type="ECO:0000313" key="9">
    <source>
        <dbReference type="Proteomes" id="UP001208570"/>
    </source>
</evidence>
<keyword evidence="4" id="KW-0325">Glycoprotein</keyword>
<dbReference type="GO" id="GO:0098609">
    <property type="term" value="P:cell-cell adhesion"/>
    <property type="evidence" value="ECO:0007669"/>
    <property type="project" value="TreeGrafter"/>
</dbReference>
<dbReference type="PANTHER" id="PTHR11640:SF164">
    <property type="entry name" value="MAM DOMAIN-CONTAINING GLYCOSYLPHOSPHATIDYLINOSITOL ANCHOR PROTEIN 1"/>
    <property type="match status" value="1"/>
</dbReference>
<dbReference type="GO" id="GO:0050839">
    <property type="term" value="F:cell adhesion molecule binding"/>
    <property type="evidence" value="ECO:0007669"/>
    <property type="project" value="TreeGrafter"/>
</dbReference>
<feature type="domain" description="Ig-like" evidence="7">
    <location>
        <begin position="435"/>
        <end position="526"/>
    </location>
</feature>
<dbReference type="InterPro" id="IPR013783">
    <property type="entry name" value="Ig-like_fold"/>
</dbReference>
<dbReference type="GO" id="GO:0004672">
    <property type="term" value="F:protein kinase activity"/>
    <property type="evidence" value="ECO:0007669"/>
    <property type="project" value="InterPro"/>
</dbReference>
<evidence type="ECO:0000256" key="3">
    <source>
        <dbReference type="ARBA" id="ARBA00023157"/>
    </source>
</evidence>
<comment type="caution">
    <text evidence="8">The sequence shown here is derived from an EMBL/GenBank/DDBJ whole genome shotgun (WGS) entry which is preliminary data.</text>
</comment>
<feature type="domain" description="Ig-like" evidence="7">
    <location>
        <begin position="232"/>
        <end position="323"/>
    </location>
</feature>
<dbReference type="SUPFAM" id="SSF56112">
    <property type="entry name" value="Protein kinase-like (PK-like)"/>
    <property type="match status" value="1"/>
</dbReference>
<evidence type="ECO:0000256" key="5">
    <source>
        <dbReference type="ARBA" id="ARBA00023319"/>
    </source>
</evidence>
<dbReference type="SMART" id="SM00408">
    <property type="entry name" value="IGc2"/>
    <property type="match status" value="3"/>
</dbReference>
<dbReference type="InterPro" id="IPR036179">
    <property type="entry name" value="Ig-like_dom_sf"/>
</dbReference>
<keyword evidence="5" id="KW-0393">Immunoglobulin domain</keyword>
<dbReference type="Proteomes" id="UP001208570">
    <property type="component" value="Unassembled WGS sequence"/>
</dbReference>
<reference evidence="8" key="1">
    <citation type="journal article" date="2023" name="Mol. Biol. Evol.">
        <title>Third-Generation Sequencing Reveals the Adaptive Role of the Epigenome in Three Deep-Sea Polychaetes.</title>
        <authorList>
            <person name="Perez M."/>
            <person name="Aroh O."/>
            <person name="Sun Y."/>
            <person name="Lan Y."/>
            <person name="Juniper S.K."/>
            <person name="Young C.R."/>
            <person name="Angers B."/>
            <person name="Qian P.Y."/>
        </authorList>
    </citation>
    <scope>NUCLEOTIDE SEQUENCE</scope>
    <source>
        <strain evidence="8">P08H-3</strain>
    </source>
</reference>
<dbReference type="SUPFAM" id="SSF48726">
    <property type="entry name" value="Immunoglobulin"/>
    <property type="match status" value="7"/>
</dbReference>